<dbReference type="InterPro" id="IPR038766">
    <property type="entry name" value="Membrane_comp_ABC_pdt"/>
</dbReference>
<keyword evidence="4 6" id="KW-1133">Transmembrane helix</keyword>
<protein>
    <recommendedName>
        <fullName evidence="7">ABC3 transporter permease C-terminal domain-containing protein</fullName>
    </recommendedName>
</protein>
<keyword evidence="3 6" id="KW-0812">Transmembrane</keyword>
<accession>A0ABY6HMG8</accession>
<dbReference type="Proteomes" id="UP001208689">
    <property type="component" value="Chromosome"/>
</dbReference>
<evidence type="ECO:0000256" key="5">
    <source>
        <dbReference type="ARBA" id="ARBA00023136"/>
    </source>
</evidence>
<feature type="transmembrane region" description="Helical" evidence="6">
    <location>
        <begin position="575"/>
        <end position="596"/>
    </location>
</feature>
<proteinExistence type="predicted"/>
<organism evidence="8 9">
    <name type="scientific">Candidatus Lokiarchaeum ossiferum</name>
    <dbReference type="NCBI Taxonomy" id="2951803"/>
    <lineage>
        <taxon>Archaea</taxon>
        <taxon>Promethearchaeati</taxon>
        <taxon>Promethearchaeota</taxon>
        <taxon>Promethearchaeia</taxon>
        <taxon>Promethearchaeales</taxon>
        <taxon>Promethearchaeaceae</taxon>
        <taxon>Candidatus Lokiarchaeum</taxon>
    </lineage>
</organism>
<name>A0ABY6HMG8_9ARCH</name>
<comment type="subcellular location">
    <subcellularLocation>
        <location evidence="1">Cell membrane</location>
        <topology evidence="1">Multi-pass membrane protein</topology>
    </subcellularLocation>
</comment>
<evidence type="ECO:0000313" key="8">
    <source>
        <dbReference type="EMBL" id="UYP44702.1"/>
    </source>
</evidence>
<dbReference type="PANTHER" id="PTHR30287">
    <property type="entry name" value="MEMBRANE COMPONENT OF PREDICTED ABC SUPERFAMILY METABOLITE UPTAKE TRANSPORTER"/>
    <property type="match status" value="1"/>
</dbReference>
<keyword evidence="9" id="KW-1185">Reference proteome</keyword>
<feature type="transmembrane region" description="Helical" evidence="6">
    <location>
        <begin position="148"/>
        <end position="172"/>
    </location>
</feature>
<feature type="transmembrane region" description="Helical" evidence="6">
    <location>
        <begin position="66"/>
        <end position="88"/>
    </location>
</feature>
<keyword evidence="2" id="KW-1003">Cell membrane</keyword>
<evidence type="ECO:0000256" key="1">
    <source>
        <dbReference type="ARBA" id="ARBA00004651"/>
    </source>
</evidence>
<feature type="transmembrane region" description="Helical" evidence="6">
    <location>
        <begin position="109"/>
        <end position="142"/>
    </location>
</feature>
<evidence type="ECO:0000256" key="2">
    <source>
        <dbReference type="ARBA" id="ARBA00022475"/>
    </source>
</evidence>
<dbReference type="EMBL" id="CP104013">
    <property type="protein sequence ID" value="UYP44702.1"/>
    <property type="molecule type" value="Genomic_DNA"/>
</dbReference>
<evidence type="ECO:0000256" key="4">
    <source>
        <dbReference type="ARBA" id="ARBA00022989"/>
    </source>
</evidence>
<feature type="transmembrane region" description="Helical" evidence="6">
    <location>
        <begin position="21"/>
        <end position="46"/>
    </location>
</feature>
<evidence type="ECO:0000256" key="3">
    <source>
        <dbReference type="ARBA" id="ARBA00022692"/>
    </source>
</evidence>
<keyword evidence="5 6" id="KW-0472">Membrane</keyword>
<feature type="transmembrane region" description="Helical" evidence="6">
    <location>
        <begin position="519"/>
        <end position="536"/>
    </location>
</feature>
<dbReference type="PANTHER" id="PTHR30287:SF2">
    <property type="entry name" value="BLL1001 PROTEIN"/>
    <property type="match status" value="1"/>
</dbReference>
<dbReference type="InterPro" id="IPR003838">
    <property type="entry name" value="ABC3_permease_C"/>
</dbReference>
<feature type="domain" description="ABC3 transporter permease C-terminal" evidence="7">
    <location>
        <begin position="524"/>
        <end position="630"/>
    </location>
</feature>
<sequence>MSFNFAIKDLYFYKSQSKSYMKINIAIIALAIFFVNIIPSLGLLFLPERINTFTYTIVEIFTQYNLFLIILTLLLTIFIIITNNHALIQTRKKDIAVMKAVGTYPRQLYSFYLSELLLILMFTVLVGFIVGFVVFLGFFLIFNQNFPTALWLPDTFLGPSLIIGILFFSYFINGYEIRKIGRKSYNATKTGKISESIHAKLGPNLKKWLNNRSINLTMAIKNLMRKKYLVREYIVMIAIAGMVMFTGIIGVLVLSNSGSAYVESAQGRNIIIIGAEPVVDSIDQGYQKFTDNSIEPLIMGNYTDEEYNLTAYTSEFESTIQTYNLNKWESRLYSVQTVYEHQGFAIVNTETTNVSLQYKLIGDGNHSLTIPVQGVVFGSTVQNWYHNGALINFLSGAAVGDSLAGEQFESALNQDISVYNNETDMKSVHKINAIVIDPLNNGNSAYFNILDLQEDLGKANYTNLLFLDYSTIADDSEKVSELISDLEASVLAYFGDGFVVRNFSQQFRQNLDNIHSAETITLGISVIMGILILYILHHYQKARVEEDQKDLIIIKALGAKRTDIRNSAFLEQCGMIILGLLLALMGAMIILIFFLMEESELPSILVPLGMFFGILCVLLISSFITTHITIKKNHKKLATLEL</sequence>
<evidence type="ECO:0000256" key="6">
    <source>
        <dbReference type="SAM" id="Phobius"/>
    </source>
</evidence>
<dbReference type="Pfam" id="PF02687">
    <property type="entry name" value="FtsX"/>
    <property type="match status" value="2"/>
</dbReference>
<evidence type="ECO:0000259" key="7">
    <source>
        <dbReference type="Pfam" id="PF02687"/>
    </source>
</evidence>
<reference evidence="8" key="1">
    <citation type="submission" date="2022-09" db="EMBL/GenBank/DDBJ databases">
        <title>Actin cytoskeleton and complex cell architecture in an #Asgard archaeon.</title>
        <authorList>
            <person name="Ponce Toledo R.I."/>
            <person name="Schleper C."/>
            <person name="Rodrigues Oliveira T."/>
            <person name="Wollweber F."/>
            <person name="Xu J."/>
            <person name="Rittmann S."/>
            <person name="Klingl A."/>
            <person name="Pilhofer M."/>
        </authorList>
    </citation>
    <scope>NUCLEOTIDE SEQUENCE</scope>
    <source>
        <strain evidence="8">B-35</strain>
    </source>
</reference>
<feature type="transmembrane region" description="Helical" evidence="6">
    <location>
        <begin position="233"/>
        <end position="254"/>
    </location>
</feature>
<evidence type="ECO:0000313" key="9">
    <source>
        <dbReference type="Proteomes" id="UP001208689"/>
    </source>
</evidence>
<feature type="domain" description="ABC3 transporter permease C-terminal" evidence="7">
    <location>
        <begin position="67"/>
        <end position="180"/>
    </location>
</feature>
<feature type="transmembrane region" description="Helical" evidence="6">
    <location>
        <begin position="608"/>
        <end position="630"/>
    </location>
</feature>
<gene>
    <name evidence="8" type="ORF">NEF87_000987</name>
</gene>